<proteinExistence type="predicted"/>
<protein>
    <submittedName>
        <fullName evidence="3">Uncharacterized protein</fullName>
    </submittedName>
</protein>
<keyword evidence="2" id="KW-1133">Transmembrane helix</keyword>
<feature type="region of interest" description="Disordered" evidence="1">
    <location>
        <begin position="56"/>
        <end position="79"/>
    </location>
</feature>
<evidence type="ECO:0000313" key="3">
    <source>
        <dbReference type="EMBL" id="OJK01487.1"/>
    </source>
</evidence>
<keyword evidence="2" id="KW-0472">Membrane</keyword>
<dbReference type="Proteomes" id="UP000184546">
    <property type="component" value="Unassembled WGS sequence"/>
</dbReference>
<dbReference type="VEuPathDB" id="FungiDB:ASPACDRAFT_116259"/>
<accession>A0A1L9WZ10</accession>
<evidence type="ECO:0000256" key="1">
    <source>
        <dbReference type="SAM" id="MobiDB-lite"/>
    </source>
</evidence>
<evidence type="ECO:0000313" key="4">
    <source>
        <dbReference type="Proteomes" id="UP000184546"/>
    </source>
</evidence>
<dbReference type="EMBL" id="KV878974">
    <property type="protein sequence ID" value="OJK01487.1"/>
    <property type="molecule type" value="Genomic_DNA"/>
</dbReference>
<dbReference type="GeneID" id="30969786"/>
<dbReference type="AlphaFoldDB" id="A0A1L9WZ10"/>
<dbReference type="RefSeq" id="XP_020057826.1">
    <property type="nucleotide sequence ID" value="XM_020195972.1"/>
</dbReference>
<organism evidence="3 4">
    <name type="scientific">Aspergillus aculeatus (strain ATCC 16872 / CBS 172.66 / WB 5094)</name>
    <dbReference type="NCBI Taxonomy" id="690307"/>
    <lineage>
        <taxon>Eukaryota</taxon>
        <taxon>Fungi</taxon>
        <taxon>Dikarya</taxon>
        <taxon>Ascomycota</taxon>
        <taxon>Pezizomycotina</taxon>
        <taxon>Eurotiomycetes</taxon>
        <taxon>Eurotiomycetidae</taxon>
        <taxon>Eurotiales</taxon>
        <taxon>Aspergillaceae</taxon>
        <taxon>Aspergillus</taxon>
        <taxon>Aspergillus subgen. Circumdati</taxon>
    </lineage>
</organism>
<evidence type="ECO:0000256" key="2">
    <source>
        <dbReference type="SAM" id="Phobius"/>
    </source>
</evidence>
<sequence>MHLQQPRTAYASNTKGHTHLLQATAIATILQCLSCLFVMAEWPYFVMILQPKLDRPRNERHDPIQEIGWEDLQLERTTN</sequence>
<gene>
    <name evidence="3" type="ORF">ASPACDRAFT_116259</name>
</gene>
<name>A0A1L9WZ10_ASPA1</name>
<keyword evidence="2" id="KW-0812">Transmembrane</keyword>
<reference evidence="4" key="1">
    <citation type="journal article" date="2017" name="Genome Biol.">
        <title>Comparative genomics reveals high biological diversity and specific adaptations in the industrially and medically important fungal genus Aspergillus.</title>
        <authorList>
            <person name="de Vries R.P."/>
            <person name="Riley R."/>
            <person name="Wiebenga A."/>
            <person name="Aguilar-Osorio G."/>
            <person name="Amillis S."/>
            <person name="Uchima C.A."/>
            <person name="Anderluh G."/>
            <person name="Asadollahi M."/>
            <person name="Askin M."/>
            <person name="Barry K."/>
            <person name="Battaglia E."/>
            <person name="Bayram O."/>
            <person name="Benocci T."/>
            <person name="Braus-Stromeyer S.A."/>
            <person name="Caldana C."/>
            <person name="Canovas D."/>
            <person name="Cerqueira G.C."/>
            <person name="Chen F."/>
            <person name="Chen W."/>
            <person name="Choi C."/>
            <person name="Clum A."/>
            <person name="Dos Santos R.A."/>
            <person name="Damasio A.R."/>
            <person name="Diallinas G."/>
            <person name="Emri T."/>
            <person name="Fekete E."/>
            <person name="Flipphi M."/>
            <person name="Freyberg S."/>
            <person name="Gallo A."/>
            <person name="Gournas C."/>
            <person name="Habgood R."/>
            <person name="Hainaut M."/>
            <person name="Harispe M.L."/>
            <person name="Henrissat B."/>
            <person name="Hilden K.S."/>
            <person name="Hope R."/>
            <person name="Hossain A."/>
            <person name="Karabika E."/>
            <person name="Karaffa L."/>
            <person name="Karanyi Z."/>
            <person name="Krasevec N."/>
            <person name="Kuo A."/>
            <person name="Kusch H."/>
            <person name="LaButti K."/>
            <person name="Lagendijk E.L."/>
            <person name="Lapidus A."/>
            <person name="Levasseur A."/>
            <person name="Lindquist E."/>
            <person name="Lipzen A."/>
            <person name="Logrieco A.F."/>
            <person name="MacCabe A."/>
            <person name="Maekelae M.R."/>
            <person name="Malavazi I."/>
            <person name="Melin P."/>
            <person name="Meyer V."/>
            <person name="Mielnichuk N."/>
            <person name="Miskei M."/>
            <person name="Molnar A.P."/>
            <person name="Mule G."/>
            <person name="Ngan C.Y."/>
            <person name="Orejas M."/>
            <person name="Orosz E."/>
            <person name="Ouedraogo J.P."/>
            <person name="Overkamp K.M."/>
            <person name="Park H.-S."/>
            <person name="Perrone G."/>
            <person name="Piumi F."/>
            <person name="Punt P.J."/>
            <person name="Ram A.F."/>
            <person name="Ramon A."/>
            <person name="Rauscher S."/>
            <person name="Record E."/>
            <person name="Riano-Pachon D.M."/>
            <person name="Robert V."/>
            <person name="Roehrig J."/>
            <person name="Ruller R."/>
            <person name="Salamov A."/>
            <person name="Salih N.S."/>
            <person name="Samson R.A."/>
            <person name="Sandor E."/>
            <person name="Sanguinetti M."/>
            <person name="Schuetze T."/>
            <person name="Sepcic K."/>
            <person name="Shelest E."/>
            <person name="Sherlock G."/>
            <person name="Sophianopoulou V."/>
            <person name="Squina F.M."/>
            <person name="Sun H."/>
            <person name="Susca A."/>
            <person name="Todd R.B."/>
            <person name="Tsang A."/>
            <person name="Unkles S.E."/>
            <person name="van de Wiele N."/>
            <person name="van Rossen-Uffink D."/>
            <person name="Oliveira J.V."/>
            <person name="Vesth T.C."/>
            <person name="Visser J."/>
            <person name="Yu J.-H."/>
            <person name="Zhou M."/>
            <person name="Andersen M.R."/>
            <person name="Archer D.B."/>
            <person name="Baker S.E."/>
            <person name="Benoit I."/>
            <person name="Brakhage A.A."/>
            <person name="Braus G.H."/>
            <person name="Fischer R."/>
            <person name="Frisvad J.C."/>
            <person name="Goldman G.H."/>
            <person name="Houbraken J."/>
            <person name="Oakley B."/>
            <person name="Pocsi I."/>
            <person name="Scazzocchio C."/>
            <person name="Seiboth B."/>
            <person name="vanKuyk P.A."/>
            <person name="Wortman J."/>
            <person name="Dyer P.S."/>
            <person name="Grigoriev I.V."/>
        </authorList>
    </citation>
    <scope>NUCLEOTIDE SEQUENCE [LARGE SCALE GENOMIC DNA]</scope>
    <source>
        <strain evidence="4">ATCC 16872 / CBS 172.66 / WB 5094</strain>
    </source>
</reference>
<feature type="transmembrane region" description="Helical" evidence="2">
    <location>
        <begin position="20"/>
        <end position="45"/>
    </location>
</feature>
<keyword evidence="4" id="KW-1185">Reference proteome</keyword>